<dbReference type="AlphaFoldDB" id="A0A7W8LLN7"/>
<name>A0A7W8LLN7_9SPIR</name>
<proteinExistence type="predicted"/>
<evidence type="ECO:0000313" key="2">
    <source>
        <dbReference type="EMBL" id="MBB5225677.1"/>
    </source>
</evidence>
<dbReference type="RefSeq" id="WP_184658198.1">
    <property type="nucleotide sequence ID" value="NZ_CP031518.1"/>
</dbReference>
<evidence type="ECO:0000256" key="1">
    <source>
        <dbReference type="SAM" id="SignalP"/>
    </source>
</evidence>
<feature type="signal peptide" evidence="1">
    <location>
        <begin position="1"/>
        <end position="21"/>
    </location>
</feature>
<comment type="caution">
    <text evidence="2">The sequence shown here is derived from an EMBL/GenBank/DDBJ whole genome shotgun (WGS) entry which is preliminary data.</text>
</comment>
<sequence length="124" mass="14130">MKKRFFEALFAFLLISFLATAMSCKKNNGQLQMQELSPQDLSPRIEWALISDPYVACHEEASYDSAVIASFRKGEIYEIKGNCTIIVDEAKEKWYAIEEGWIPSSAVKVFSNKLKAEKARDSLR</sequence>
<dbReference type="Proteomes" id="UP000518887">
    <property type="component" value="Unassembled WGS sequence"/>
</dbReference>
<reference evidence="2 3" key="1">
    <citation type="submission" date="2020-08" db="EMBL/GenBank/DDBJ databases">
        <title>Genomic Encyclopedia of Type Strains, Phase IV (KMG-IV): sequencing the most valuable type-strain genomes for metagenomic binning, comparative biology and taxonomic classification.</title>
        <authorList>
            <person name="Goeker M."/>
        </authorList>
    </citation>
    <scope>NUCLEOTIDE SEQUENCE [LARGE SCALE GENOMIC DNA]</scope>
    <source>
        <strain evidence="2 3">DSM 103462</strain>
    </source>
</reference>
<evidence type="ECO:0008006" key="4">
    <source>
        <dbReference type="Google" id="ProtNLM"/>
    </source>
</evidence>
<dbReference type="EMBL" id="JACHFQ010000003">
    <property type="protein sequence ID" value="MBB5225677.1"/>
    <property type="molecule type" value="Genomic_DNA"/>
</dbReference>
<protein>
    <recommendedName>
        <fullName evidence="4">Lipoprotein</fullName>
    </recommendedName>
</protein>
<dbReference type="PROSITE" id="PS51257">
    <property type="entry name" value="PROKAR_LIPOPROTEIN"/>
    <property type="match status" value="1"/>
</dbReference>
<accession>A0A7W8LLN7</accession>
<keyword evidence="1" id="KW-0732">Signal</keyword>
<evidence type="ECO:0000313" key="3">
    <source>
        <dbReference type="Proteomes" id="UP000518887"/>
    </source>
</evidence>
<keyword evidence="3" id="KW-1185">Reference proteome</keyword>
<organism evidence="2 3">
    <name type="scientific">Treponema ruminis</name>
    <dbReference type="NCBI Taxonomy" id="744515"/>
    <lineage>
        <taxon>Bacteria</taxon>
        <taxon>Pseudomonadati</taxon>
        <taxon>Spirochaetota</taxon>
        <taxon>Spirochaetia</taxon>
        <taxon>Spirochaetales</taxon>
        <taxon>Treponemataceae</taxon>
        <taxon>Treponema</taxon>
    </lineage>
</organism>
<gene>
    <name evidence="2" type="ORF">HNP76_001034</name>
</gene>
<feature type="chain" id="PRO_5031429195" description="Lipoprotein" evidence="1">
    <location>
        <begin position="22"/>
        <end position="124"/>
    </location>
</feature>